<dbReference type="EMBL" id="CP006736">
    <property type="protein sequence ID" value="AHA63118.1"/>
    <property type="molecule type" value="Genomic_DNA"/>
</dbReference>
<proteinExistence type="predicted"/>
<dbReference type="KEGG" id="sdz:Asd1617_00291"/>
<dbReference type="EMBL" id="CP006736">
    <property type="protein sequence ID" value="AHA65618.1"/>
    <property type="molecule type" value="Genomic_DNA"/>
</dbReference>
<gene>
    <name evidence="1" type="ORF">Asd1617_00291</name>
    <name evidence="2" type="ORF">Asd1617_02791</name>
</gene>
<dbReference type="AlphaFoldDB" id="A0A0A6ZM43"/>
<dbReference type="KEGG" id="sdz:Asd1617_02791"/>
<name>A0A0A6ZM43_SHIDY</name>
<evidence type="ECO:0000313" key="2">
    <source>
        <dbReference type="EMBL" id="AHA65618.1"/>
    </source>
</evidence>
<dbReference type="HOGENOM" id="CLU_162059_2_1_6"/>
<reference evidence="1 3" key="1">
    <citation type="submission" date="2013-09" db="EMBL/GenBank/DDBJ databases">
        <title>Comparative genomics of Sd1617 to representative strains in evaluating its pathogenesis.</title>
        <authorList>
            <person name="Aksomboon Vongsawan A."/>
            <person name="Kapatral V."/>
            <person name="Vaisvil B."/>
            <person name="Serichantalergs O."/>
            <person name="Hale T.L."/>
            <person name="Mason C.J."/>
        </authorList>
    </citation>
    <scope>NUCLEOTIDE SEQUENCE [LARGE SCALE GENOMIC DNA]</scope>
    <source>
        <strain evidence="1 3">1617</strain>
    </source>
</reference>
<sequence>MAFRVLTMAVDLCRLTTRTMNVNAGHERTSKARIIHQIQLIRGITRSCRC</sequence>
<dbReference type="Proteomes" id="UP000031647">
    <property type="component" value="Chromosome"/>
</dbReference>
<evidence type="ECO:0000313" key="1">
    <source>
        <dbReference type="EMBL" id="AHA63118.1"/>
    </source>
</evidence>
<accession>A0A0A6ZM43</accession>
<protein>
    <submittedName>
        <fullName evidence="1">Transposase</fullName>
    </submittedName>
</protein>
<organism evidence="1 3">
    <name type="scientific">Shigella dysenteriae 1617</name>
    <dbReference type="NCBI Taxonomy" id="754093"/>
    <lineage>
        <taxon>Bacteria</taxon>
        <taxon>Pseudomonadati</taxon>
        <taxon>Pseudomonadota</taxon>
        <taxon>Gammaproteobacteria</taxon>
        <taxon>Enterobacterales</taxon>
        <taxon>Enterobacteriaceae</taxon>
        <taxon>Shigella</taxon>
    </lineage>
</organism>
<evidence type="ECO:0000313" key="3">
    <source>
        <dbReference type="Proteomes" id="UP000031647"/>
    </source>
</evidence>